<name>A0AAV4Q3W3_9ARAC</name>
<keyword evidence="2" id="KW-1185">Reference proteome</keyword>
<dbReference type="EMBL" id="BPLQ01003956">
    <property type="protein sequence ID" value="GIY04628.1"/>
    <property type="molecule type" value="Genomic_DNA"/>
</dbReference>
<evidence type="ECO:0000313" key="2">
    <source>
        <dbReference type="Proteomes" id="UP001054837"/>
    </source>
</evidence>
<accession>A0AAV4Q3W3</accession>
<organism evidence="1 2">
    <name type="scientific">Caerostris darwini</name>
    <dbReference type="NCBI Taxonomy" id="1538125"/>
    <lineage>
        <taxon>Eukaryota</taxon>
        <taxon>Metazoa</taxon>
        <taxon>Ecdysozoa</taxon>
        <taxon>Arthropoda</taxon>
        <taxon>Chelicerata</taxon>
        <taxon>Arachnida</taxon>
        <taxon>Araneae</taxon>
        <taxon>Araneomorphae</taxon>
        <taxon>Entelegynae</taxon>
        <taxon>Araneoidea</taxon>
        <taxon>Araneidae</taxon>
        <taxon>Caerostris</taxon>
    </lineage>
</organism>
<dbReference type="AlphaFoldDB" id="A0AAV4Q3W3"/>
<evidence type="ECO:0000313" key="1">
    <source>
        <dbReference type="EMBL" id="GIY04628.1"/>
    </source>
</evidence>
<sequence length="102" mass="11736">MKISQMTWKYVSFSQTAGKSPLNIRFLSPFTKCSVCGVSPSPRGLPRQAFLLLLSFIRRQSRMGEGHCCQRFGTRTIIKQKSPVGKERRIIRHIPRILRALF</sequence>
<protein>
    <submittedName>
        <fullName evidence="1">Uncharacterized protein</fullName>
    </submittedName>
</protein>
<dbReference type="Proteomes" id="UP001054837">
    <property type="component" value="Unassembled WGS sequence"/>
</dbReference>
<gene>
    <name evidence="1" type="ORF">CDAR_595831</name>
</gene>
<comment type="caution">
    <text evidence="1">The sequence shown here is derived from an EMBL/GenBank/DDBJ whole genome shotgun (WGS) entry which is preliminary data.</text>
</comment>
<reference evidence="1 2" key="1">
    <citation type="submission" date="2021-06" db="EMBL/GenBank/DDBJ databases">
        <title>Caerostris darwini draft genome.</title>
        <authorList>
            <person name="Kono N."/>
            <person name="Arakawa K."/>
        </authorList>
    </citation>
    <scope>NUCLEOTIDE SEQUENCE [LARGE SCALE GENOMIC DNA]</scope>
</reference>
<proteinExistence type="predicted"/>